<keyword evidence="13" id="KW-1185">Reference proteome</keyword>
<dbReference type="PIRSF" id="PIRSF000414">
    <property type="entry name" value="AICARFT_IMPCHas"/>
    <property type="match status" value="1"/>
</dbReference>
<dbReference type="NCBIfam" id="NF002049">
    <property type="entry name" value="PRK00881.1"/>
    <property type="match status" value="1"/>
</dbReference>
<evidence type="ECO:0000256" key="2">
    <source>
        <dbReference type="ARBA" id="ARBA00004954"/>
    </source>
</evidence>
<dbReference type="AlphaFoldDB" id="A0A7C8LFX8"/>
<evidence type="ECO:0000256" key="6">
    <source>
        <dbReference type="ARBA" id="ARBA00022801"/>
    </source>
</evidence>
<dbReference type="Pfam" id="PF01808">
    <property type="entry name" value="AICARFT_IMPCHas"/>
    <property type="match status" value="1"/>
</dbReference>
<dbReference type="SUPFAM" id="SSF53927">
    <property type="entry name" value="Cytidine deaminase-like"/>
    <property type="match status" value="1"/>
</dbReference>
<dbReference type="RefSeq" id="WP_158741306.1">
    <property type="nucleotide sequence ID" value="NZ_WSLF01000012.1"/>
</dbReference>
<dbReference type="CDD" id="cd01421">
    <property type="entry name" value="IMPCH"/>
    <property type="match status" value="1"/>
</dbReference>
<feature type="domain" description="MGS-like" evidence="11">
    <location>
        <begin position="1"/>
        <end position="144"/>
    </location>
</feature>
<gene>
    <name evidence="10 12" type="primary">purH</name>
    <name evidence="12" type="ORF">GND95_11500</name>
</gene>
<dbReference type="InterPro" id="IPR002695">
    <property type="entry name" value="PurH-like"/>
</dbReference>
<evidence type="ECO:0000256" key="8">
    <source>
        <dbReference type="ARBA" id="ARBA00050488"/>
    </source>
</evidence>
<dbReference type="NCBIfam" id="TIGR00355">
    <property type="entry name" value="purH"/>
    <property type="match status" value="1"/>
</dbReference>
<dbReference type="HAMAP" id="MF_00139">
    <property type="entry name" value="PurH"/>
    <property type="match status" value="1"/>
</dbReference>
<dbReference type="SMART" id="SM00798">
    <property type="entry name" value="AICARFT_IMPCHas"/>
    <property type="match status" value="1"/>
</dbReference>
<dbReference type="InterPro" id="IPR011607">
    <property type="entry name" value="MGS-like_dom"/>
</dbReference>
<dbReference type="Pfam" id="PF02142">
    <property type="entry name" value="MGS"/>
    <property type="match status" value="1"/>
</dbReference>
<evidence type="ECO:0000256" key="4">
    <source>
        <dbReference type="ARBA" id="ARBA00022679"/>
    </source>
</evidence>
<keyword evidence="5 10" id="KW-0658">Purine biosynthesis</keyword>
<comment type="catalytic activity">
    <reaction evidence="8 10">
        <text>(6R)-10-formyltetrahydrofolate + 5-amino-1-(5-phospho-beta-D-ribosyl)imidazole-4-carboxamide = 5-formamido-1-(5-phospho-D-ribosyl)imidazole-4-carboxamide + (6S)-5,6,7,8-tetrahydrofolate</text>
        <dbReference type="Rhea" id="RHEA:22192"/>
        <dbReference type="ChEBI" id="CHEBI:57453"/>
        <dbReference type="ChEBI" id="CHEBI:58467"/>
        <dbReference type="ChEBI" id="CHEBI:58475"/>
        <dbReference type="ChEBI" id="CHEBI:195366"/>
        <dbReference type="EC" id="2.1.2.3"/>
    </reaction>
</comment>
<dbReference type="SMART" id="SM00851">
    <property type="entry name" value="MGS"/>
    <property type="match status" value="1"/>
</dbReference>
<dbReference type="Gene3D" id="3.40.140.20">
    <property type="match status" value="2"/>
</dbReference>
<dbReference type="EC" id="3.5.4.10" evidence="10"/>
<dbReference type="GO" id="GO:0004643">
    <property type="term" value="F:phosphoribosylaminoimidazolecarboxamide formyltransferase activity"/>
    <property type="evidence" value="ECO:0007669"/>
    <property type="project" value="UniProtKB-UniRule"/>
</dbReference>
<comment type="catalytic activity">
    <reaction evidence="9 10">
        <text>IMP + H2O = 5-formamido-1-(5-phospho-D-ribosyl)imidazole-4-carboxamide</text>
        <dbReference type="Rhea" id="RHEA:18445"/>
        <dbReference type="ChEBI" id="CHEBI:15377"/>
        <dbReference type="ChEBI" id="CHEBI:58053"/>
        <dbReference type="ChEBI" id="CHEBI:58467"/>
        <dbReference type="EC" id="3.5.4.10"/>
    </reaction>
</comment>
<dbReference type="InterPro" id="IPR024051">
    <property type="entry name" value="AICAR_Tfase_dup_dom_sf"/>
</dbReference>
<keyword evidence="6 10" id="KW-0378">Hydrolase</keyword>
<organism evidence="12 13">
    <name type="scientific">Defluviitalea raffinosedens</name>
    <dbReference type="NCBI Taxonomy" id="1450156"/>
    <lineage>
        <taxon>Bacteria</taxon>
        <taxon>Bacillati</taxon>
        <taxon>Bacillota</taxon>
        <taxon>Clostridia</taxon>
        <taxon>Lachnospirales</taxon>
        <taxon>Defluviitaleaceae</taxon>
        <taxon>Defluviitalea</taxon>
    </lineage>
</organism>
<dbReference type="GO" id="GO:0003937">
    <property type="term" value="F:IMP cyclohydrolase activity"/>
    <property type="evidence" value="ECO:0007669"/>
    <property type="project" value="UniProtKB-UniRule"/>
</dbReference>
<name>A0A7C8LFX8_9FIRM</name>
<dbReference type="FunFam" id="3.40.50.1380:FF:000001">
    <property type="entry name" value="Bifunctional purine biosynthesis protein PurH"/>
    <property type="match status" value="1"/>
</dbReference>
<dbReference type="GO" id="GO:0006189">
    <property type="term" value="P:'de novo' IMP biosynthetic process"/>
    <property type="evidence" value="ECO:0007669"/>
    <property type="project" value="UniProtKB-UniRule"/>
</dbReference>
<dbReference type="UniPathway" id="UPA00074">
    <property type="reaction ID" value="UER00133"/>
</dbReference>
<evidence type="ECO:0000313" key="12">
    <source>
        <dbReference type="EMBL" id="KAE9631379.1"/>
    </source>
</evidence>
<dbReference type="PANTHER" id="PTHR11692:SF0">
    <property type="entry name" value="BIFUNCTIONAL PURINE BIOSYNTHESIS PROTEIN ATIC"/>
    <property type="match status" value="1"/>
</dbReference>
<dbReference type="InterPro" id="IPR016193">
    <property type="entry name" value="Cytidine_deaminase-like"/>
</dbReference>
<comment type="similarity">
    <text evidence="3 10">Belongs to the PurH family.</text>
</comment>
<dbReference type="Proteomes" id="UP000483018">
    <property type="component" value="Unassembled WGS sequence"/>
</dbReference>
<dbReference type="PANTHER" id="PTHR11692">
    <property type="entry name" value="BIFUNCTIONAL PURINE BIOSYNTHESIS PROTEIN PURH"/>
    <property type="match status" value="1"/>
</dbReference>
<dbReference type="EMBL" id="WSLF01000012">
    <property type="protein sequence ID" value="KAE9631379.1"/>
    <property type="molecule type" value="Genomic_DNA"/>
</dbReference>
<evidence type="ECO:0000256" key="7">
    <source>
        <dbReference type="ARBA" id="ARBA00023268"/>
    </source>
</evidence>
<evidence type="ECO:0000256" key="3">
    <source>
        <dbReference type="ARBA" id="ARBA00007667"/>
    </source>
</evidence>
<accession>A0A7C8LFX8</accession>
<evidence type="ECO:0000256" key="10">
    <source>
        <dbReference type="HAMAP-Rule" id="MF_00139"/>
    </source>
</evidence>
<dbReference type="InterPro" id="IPR036914">
    <property type="entry name" value="MGS-like_dom_sf"/>
</dbReference>
<dbReference type="SUPFAM" id="SSF52335">
    <property type="entry name" value="Methylglyoxal synthase-like"/>
    <property type="match status" value="1"/>
</dbReference>
<protein>
    <recommendedName>
        <fullName evidence="10">Bifunctional purine biosynthesis protein PurH</fullName>
    </recommendedName>
    <domain>
        <recommendedName>
            <fullName evidence="10">Phosphoribosylaminoimidazolecarboxamide formyltransferase</fullName>
            <ecNumber evidence="10">2.1.2.3</ecNumber>
        </recommendedName>
        <alternativeName>
            <fullName evidence="10">AICAR transformylase</fullName>
        </alternativeName>
    </domain>
    <domain>
        <recommendedName>
            <fullName evidence="10">IMP cyclohydrolase</fullName>
            <ecNumber evidence="10">3.5.4.10</ecNumber>
        </recommendedName>
        <alternativeName>
            <fullName evidence="10">ATIC</fullName>
        </alternativeName>
        <alternativeName>
            <fullName evidence="10">IMP synthase</fullName>
        </alternativeName>
        <alternativeName>
            <fullName evidence="10">Inosinicase</fullName>
        </alternativeName>
    </domain>
</protein>
<evidence type="ECO:0000256" key="1">
    <source>
        <dbReference type="ARBA" id="ARBA00004844"/>
    </source>
</evidence>
<keyword evidence="4 10" id="KW-0808">Transferase</keyword>
<dbReference type="PROSITE" id="PS51855">
    <property type="entry name" value="MGS"/>
    <property type="match status" value="1"/>
</dbReference>
<evidence type="ECO:0000256" key="9">
    <source>
        <dbReference type="ARBA" id="ARBA00050687"/>
    </source>
</evidence>
<dbReference type="EC" id="2.1.2.3" evidence="10"/>
<dbReference type="GO" id="GO:0005829">
    <property type="term" value="C:cytosol"/>
    <property type="evidence" value="ECO:0007669"/>
    <property type="project" value="TreeGrafter"/>
</dbReference>
<dbReference type="FunFam" id="3.40.140.20:FF:000002">
    <property type="entry name" value="Bifunctional purine biosynthesis protein PurH"/>
    <property type="match status" value="1"/>
</dbReference>
<comment type="pathway">
    <text evidence="2 10">Purine metabolism; IMP biosynthesis via de novo pathway; 5-formamido-1-(5-phospho-D-ribosyl)imidazole-4-carboxamide from 5-amino-1-(5-phospho-D-ribosyl)imidazole-4-carboxamide (10-formyl THF route): step 1/1.</text>
</comment>
<comment type="domain">
    <text evidence="10">The IMP cyclohydrolase activity resides in the N-terminal region.</text>
</comment>
<keyword evidence="7 10" id="KW-0511">Multifunctional enzyme</keyword>
<dbReference type="OrthoDB" id="9802065at2"/>
<dbReference type="FunFam" id="3.40.140.20:FF:000001">
    <property type="entry name" value="Bifunctional purine biosynthesis protein PurH"/>
    <property type="match status" value="1"/>
</dbReference>
<evidence type="ECO:0000256" key="5">
    <source>
        <dbReference type="ARBA" id="ARBA00022755"/>
    </source>
</evidence>
<evidence type="ECO:0000259" key="11">
    <source>
        <dbReference type="PROSITE" id="PS51855"/>
    </source>
</evidence>
<sequence length="518" mass="57154">MKRALISVSDKTGVVEFAKQISELGFEIISTGGTAKAIMDAGIKVIGISEITGFPECLDGRVKTLHPNIHAGLLAIRSNPEHMKQLKELNVDTIDLVVVNLYPFKQTILKDNVELEEAIENIDIGGPTMIRAAAKNYQDVAVIVDPKDYDKVIEELKAKGEVSKETKFYLASKVFEHTASYDTLIANYLRKQRGAEDFPETLSLTFEKVQDMRYGENPHQKAAFYKEIGKNTGCLSSAIQLHGKELSFNNINDTNGALELLKEFDEPTVVACKHANPCGVGSADNIYDAYMSAYKADPVSIFGGIVVANREIDERTAEEMNKIFIEIIVAPSYTEKALEILKQKKNLRILQLDHISVKQPKGSYDLKKVAGGLLVQEVDNVLLPEEELKVVTKRQPTEKEMEDLLFAWKVVKYAKSNGIAIAKDKQSLGIGPGQVNRIWACKQAIEHCIEQIGEEALKGAALASDAFFPFSDCVEAAAKAGITAIIQPGGSVRDQESIDACDQYGIAMIFTGMRHFRH</sequence>
<comment type="pathway">
    <text evidence="1 10">Purine metabolism; IMP biosynthesis via de novo pathway; IMP from 5-formamido-1-(5-phospho-D-ribosyl)imidazole-4-carboxamide: step 1/1.</text>
</comment>
<comment type="caution">
    <text evidence="12">The sequence shown here is derived from an EMBL/GenBank/DDBJ whole genome shotgun (WGS) entry which is preliminary data.</text>
</comment>
<dbReference type="Gene3D" id="3.40.50.1380">
    <property type="entry name" value="Methylglyoxal synthase-like domain"/>
    <property type="match status" value="1"/>
</dbReference>
<reference evidence="12 13" key="1">
    <citation type="submission" date="2019-12" db="EMBL/GenBank/DDBJ databases">
        <title>Defluviitalea raffinosedens, isolated from a biogas fermenter, genome sequencing and characterization.</title>
        <authorList>
            <person name="Rettenmaier R."/>
            <person name="Schneider M."/>
            <person name="Neuhaus K."/>
            <person name="Liebl W."/>
            <person name="Zverlov V."/>
        </authorList>
    </citation>
    <scope>NUCLEOTIDE SEQUENCE [LARGE SCALE GENOMIC DNA]</scope>
    <source>
        <strain evidence="12 13">249c-K6</strain>
    </source>
</reference>
<proteinExistence type="inferred from homology"/>
<evidence type="ECO:0000313" key="13">
    <source>
        <dbReference type="Proteomes" id="UP000483018"/>
    </source>
</evidence>